<dbReference type="KEGG" id="ppw:PputW619_3350"/>
<dbReference type="Gene3D" id="3.40.50.720">
    <property type="entry name" value="NAD(P)-binding Rossmann-like Domain"/>
    <property type="match status" value="1"/>
</dbReference>
<gene>
    <name evidence="3" type="ordered locus">PputW619_3350</name>
</gene>
<dbReference type="AlphaFoldDB" id="B1JB62"/>
<dbReference type="SUPFAM" id="SSF51735">
    <property type="entry name" value="NAD(P)-binding Rossmann-fold domains"/>
    <property type="match status" value="1"/>
</dbReference>
<dbReference type="PANTHER" id="PTHR43639:SF1">
    <property type="entry name" value="SHORT-CHAIN DEHYDROGENASE_REDUCTASE FAMILY PROTEIN"/>
    <property type="match status" value="1"/>
</dbReference>
<dbReference type="InterPro" id="IPR002347">
    <property type="entry name" value="SDR_fam"/>
</dbReference>
<dbReference type="GO" id="GO:0016491">
    <property type="term" value="F:oxidoreductase activity"/>
    <property type="evidence" value="ECO:0007669"/>
    <property type="project" value="UniProtKB-KW"/>
</dbReference>
<protein>
    <submittedName>
        <fullName evidence="3">Short chain dehydrogenase</fullName>
    </submittedName>
</protein>
<evidence type="ECO:0000256" key="1">
    <source>
        <dbReference type="ARBA" id="ARBA00006484"/>
    </source>
</evidence>
<dbReference type="InterPro" id="IPR036291">
    <property type="entry name" value="NAD(P)-bd_dom_sf"/>
</dbReference>
<dbReference type="EMBL" id="CP000949">
    <property type="protein sequence ID" value="ACA73835.1"/>
    <property type="molecule type" value="Genomic_DNA"/>
</dbReference>
<keyword evidence="2" id="KW-0560">Oxidoreductase</keyword>
<comment type="similarity">
    <text evidence="1">Belongs to the short-chain dehydrogenases/reductases (SDR) family.</text>
</comment>
<accession>B1JB62</accession>
<dbReference type="Pfam" id="PF00106">
    <property type="entry name" value="adh_short"/>
    <property type="match status" value="1"/>
</dbReference>
<sequence>MIAINVRGARLVATCATQRRADSGRGGSIINIASTLGERVMPSHMLYSTSKAAVVHKTKSLALEWALYLI</sequence>
<dbReference type="HOGENOM" id="CLU_2754856_0_0_6"/>
<dbReference type="eggNOG" id="COG1028">
    <property type="taxonomic scope" value="Bacteria"/>
</dbReference>
<dbReference type="STRING" id="390235.PputW619_3350"/>
<name>B1JB62_PSEPW</name>
<organism evidence="3">
    <name type="scientific">Pseudomonas putida (strain W619)</name>
    <dbReference type="NCBI Taxonomy" id="390235"/>
    <lineage>
        <taxon>Bacteria</taxon>
        <taxon>Pseudomonadati</taxon>
        <taxon>Pseudomonadota</taxon>
        <taxon>Gammaproteobacteria</taxon>
        <taxon>Pseudomonadales</taxon>
        <taxon>Pseudomonadaceae</taxon>
        <taxon>Pseudomonas</taxon>
    </lineage>
</organism>
<dbReference type="PANTHER" id="PTHR43639">
    <property type="entry name" value="OXIDOREDUCTASE, SHORT-CHAIN DEHYDROGENASE/REDUCTASE FAMILY (AFU_ORTHOLOGUE AFUA_5G02870)"/>
    <property type="match status" value="1"/>
</dbReference>
<dbReference type="PRINTS" id="PR00081">
    <property type="entry name" value="GDHRDH"/>
</dbReference>
<proteinExistence type="inferred from homology"/>
<dbReference type="PRINTS" id="PR00080">
    <property type="entry name" value="SDRFAMILY"/>
</dbReference>
<evidence type="ECO:0000256" key="2">
    <source>
        <dbReference type="ARBA" id="ARBA00023002"/>
    </source>
</evidence>
<reference evidence="3" key="1">
    <citation type="submission" date="2008-02" db="EMBL/GenBank/DDBJ databases">
        <title>Complete sequence of Psuedomonas putida W619.</title>
        <authorList>
            <consortium name="US DOE Joint Genome Institute"/>
            <person name="Copeland A."/>
            <person name="Lucas S."/>
            <person name="Lapidus A."/>
            <person name="Barry K."/>
            <person name="Detter J.C."/>
            <person name="Glavina del Rio T."/>
            <person name="Dalin E."/>
            <person name="Tice H."/>
            <person name="Pitluck S."/>
            <person name="Chain P."/>
            <person name="Malfatti S."/>
            <person name="Shin M."/>
            <person name="Vergez L."/>
            <person name="Schmutz J."/>
            <person name="Larimer F."/>
            <person name="Land M."/>
            <person name="Hauser L."/>
            <person name="Kyrpides N."/>
            <person name="Kim E."/>
            <person name="Taghavi S."/>
            <person name="Vangronsveld D."/>
            <person name="van der Lelie D."/>
            <person name="Richardson P."/>
        </authorList>
    </citation>
    <scope>NUCLEOTIDE SEQUENCE</scope>
    <source>
        <strain evidence="3">W619</strain>
    </source>
</reference>
<evidence type="ECO:0000313" key="3">
    <source>
        <dbReference type="EMBL" id="ACA73835.1"/>
    </source>
</evidence>